<feature type="domain" description="Leucine-binding protein" evidence="5">
    <location>
        <begin position="27"/>
        <end position="362"/>
    </location>
</feature>
<dbReference type="SUPFAM" id="SSF53822">
    <property type="entry name" value="Periplasmic binding protein-like I"/>
    <property type="match status" value="1"/>
</dbReference>
<reference evidence="6 7" key="1">
    <citation type="submission" date="2018-09" db="EMBL/GenBank/DDBJ databases">
        <authorList>
            <person name="Zhu H."/>
        </authorList>
    </citation>
    <scope>NUCLEOTIDE SEQUENCE [LARGE SCALE GENOMIC DNA]</scope>
    <source>
        <strain evidence="6 7">K2W22B-5</strain>
    </source>
</reference>
<evidence type="ECO:0000256" key="1">
    <source>
        <dbReference type="ARBA" id="ARBA00010062"/>
    </source>
</evidence>
<comment type="caution">
    <text evidence="6">The sequence shown here is derived from an EMBL/GenBank/DDBJ whole genome shotgun (WGS) entry which is preliminary data.</text>
</comment>
<dbReference type="InterPro" id="IPR028082">
    <property type="entry name" value="Peripla_BP_I"/>
</dbReference>
<evidence type="ECO:0000256" key="2">
    <source>
        <dbReference type="ARBA" id="ARBA00022729"/>
    </source>
</evidence>
<comment type="similarity">
    <text evidence="1">Belongs to the leucine-binding protein family.</text>
</comment>
<dbReference type="GO" id="GO:0006865">
    <property type="term" value="P:amino acid transport"/>
    <property type="evidence" value="ECO:0007669"/>
    <property type="project" value="UniProtKB-KW"/>
</dbReference>
<dbReference type="AlphaFoldDB" id="A0A418VX96"/>
<dbReference type="OrthoDB" id="5450279at2"/>
<dbReference type="EMBL" id="QYUL01000002">
    <property type="protein sequence ID" value="RJF81740.1"/>
    <property type="molecule type" value="Genomic_DNA"/>
</dbReference>
<keyword evidence="3" id="KW-0813">Transport</keyword>
<evidence type="ECO:0000313" key="6">
    <source>
        <dbReference type="EMBL" id="RJF81740.1"/>
    </source>
</evidence>
<proteinExistence type="inferred from homology"/>
<dbReference type="InterPro" id="IPR051010">
    <property type="entry name" value="BCAA_transport"/>
</dbReference>
<feature type="chain" id="PRO_5019271651" evidence="4">
    <location>
        <begin position="25"/>
        <end position="392"/>
    </location>
</feature>
<feature type="signal peptide" evidence="4">
    <location>
        <begin position="1"/>
        <end position="24"/>
    </location>
</feature>
<dbReference type="Gene3D" id="3.40.50.2300">
    <property type="match status" value="2"/>
</dbReference>
<keyword evidence="2 4" id="KW-0732">Signal</keyword>
<protein>
    <submittedName>
        <fullName evidence="6">ABC transporter substrate-binding protein</fullName>
    </submittedName>
</protein>
<sequence>MIRARLIAPLLSAALALAAVPALAAEPLRIGLITTLSGPGAVIGADIRDGFALAVEQAGGKLGGLDTQVIEADDQQKPDVAVSLAARMTEKERVPFVTGIIWSNLALAMMPTLSGGNVFLISPNAGTSALAGAQCSPYFFNVSWPVDSIGEAAGAAAQAQGVKRVYALAPNYPSGKDVVTGFKRAFKGEMAGEVYTPFGQLDYAAEIAQVKAAKPDGVFIFYPGGMGINFLKQYDQAGLLGQIPLTGPGFSFDQDILPAIGDAALGIKGPLQWSPDLDNAANRAFVASFRAKFGRIPSYYAAQSYDSARLIGGAVAAVGGDLADKDKLRTALRAAPFESVRGAFRFNSNHYPIQNYYQREVVREESGMLTNRIIGTIFTDHGDVYAKDCPMK</sequence>
<accession>A0A418VX96</accession>
<dbReference type="InterPro" id="IPR028081">
    <property type="entry name" value="Leu-bd"/>
</dbReference>
<evidence type="ECO:0000313" key="7">
    <source>
        <dbReference type="Proteomes" id="UP000283458"/>
    </source>
</evidence>
<dbReference type="CDD" id="cd06359">
    <property type="entry name" value="PBP1_Nba-like"/>
    <property type="match status" value="1"/>
</dbReference>
<dbReference type="PANTHER" id="PTHR30483:SF6">
    <property type="entry name" value="PERIPLASMIC BINDING PROTEIN OF ABC TRANSPORTER FOR NATURAL AMINO ACIDS"/>
    <property type="match status" value="1"/>
</dbReference>
<dbReference type="PANTHER" id="PTHR30483">
    <property type="entry name" value="LEUCINE-SPECIFIC-BINDING PROTEIN"/>
    <property type="match status" value="1"/>
</dbReference>
<gene>
    <name evidence="6" type="ORF">D3877_16625</name>
</gene>
<dbReference type="Proteomes" id="UP000283458">
    <property type="component" value="Unassembled WGS sequence"/>
</dbReference>
<evidence type="ECO:0000256" key="3">
    <source>
        <dbReference type="ARBA" id="ARBA00022970"/>
    </source>
</evidence>
<organism evidence="6 7">
    <name type="scientific">Azospirillum cavernae</name>
    <dbReference type="NCBI Taxonomy" id="2320860"/>
    <lineage>
        <taxon>Bacteria</taxon>
        <taxon>Pseudomonadati</taxon>
        <taxon>Pseudomonadota</taxon>
        <taxon>Alphaproteobacteria</taxon>
        <taxon>Rhodospirillales</taxon>
        <taxon>Azospirillaceae</taxon>
        <taxon>Azospirillum</taxon>
    </lineage>
</organism>
<evidence type="ECO:0000259" key="5">
    <source>
        <dbReference type="Pfam" id="PF13458"/>
    </source>
</evidence>
<dbReference type="RefSeq" id="WP_119831831.1">
    <property type="nucleotide sequence ID" value="NZ_QYUL01000002.1"/>
</dbReference>
<dbReference type="Pfam" id="PF13458">
    <property type="entry name" value="Peripla_BP_6"/>
    <property type="match status" value="1"/>
</dbReference>
<evidence type="ECO:0000256" key="4">
    <source>
        <dbReference type="SAM" id="SignalP"/>
    </source>
</evidence>
<keyword evidence="3" id="KW-0029">Amino-acid transport</keyword>
<name>A0A418VX96_9PROT</name>
<keyword evidence="7" id="KW-1185">Reference proteome</keyword>